<dbReference type="RefSeq" id="WP_151187118.1">
    <property type="nucleotide sequence ID" value="NZ_CP043626.1"/>
</dbReference>
<name>A0A9X7MYJ9_PSEDE</name>
<protein>
    <submittedName>
        <fullName evidence="1">Uncharacterized protein</fullName>
    </submittedName>
</protein>
<evidence type="ECO:0000313" key="2">
    <source>
        <dbReference type="Proteomes" id="UP000326659"/>
    </source>
</evidence>
<accession>A0A9X7MYJ9</accession>
<sequence>MSDQIDLEKLKELRAAIHRGQPMIEFFIEPPLQAKLVNNRICLDAKCMEIPGITKEGIARFSFSAEVAMFLLELLQRIDFTVSPESPTGD</sequence>
<dbReference type="KEGG" id="pden:F1C79_08780"/>
<organism evidence="1 2">
    <name type="scientific">Pseudomonas denitrificans</name>
    <dbReference type="NCBI Taxonomy" id="43306"/>
    <lineage>
        <taxon>Bacteria</taxon>
        <taxon>Pseudomonadati</taxon>
        <taxon>Pseudomonadota</taxon>
        <taxon>Gammaproteobacteria</taxon>
        <taxon>Pseudomonadales</taxon>
        <taxon>Pseudomonadaceae</taxon>
        <taxon>Halopseudomonas</taxon>
    </lineage>
</organism>
<evidence type="ECO:0000313" key="1">
    <source>
        <dbReference type="EMBL" id="QEY71714.1"/>
    </source>
</evidence>
<dbReference type="Proteomes" id="UP000326659">
    <property type="component" value="Chromosome"/>
</dbReference>
<proteinExistence type="predicted"/>
<keyword evidence="2" id="KW-1185">Reference proteome</keyword>
<dbReference type="AlphaFoldDB" id="A0A9X7MYJ9"/>
<gene>
    <name evidence="1" type="ORF">F1C79_08780</name>
</gene>
<reference evidence="1 2" key="1">
    <citation type="submission" date="2019-09" db="EMBL/GenBank/DDBJ databases">
        <title>Prosopis cineraria nodule microbiome.</title>
        <authorList>
            <person name="Chaluvadi S.R."/>
            <person name="Ali R."/>
            <person name="Wang X."/>
        </authorList>
    </citation>
    <scope>NUCLEOTIDE SEQUENCE [LARGE SCALE GENOMIC DNA]</scope>
    <source>
        <strain evidence="1 2">BG1</strain>
    </source>
</reference>
<dbReference type="EMBL" id="CP043626">
    <property type="protein sequence ID" value="QEY71714.1"/>
    <property type="molecule type" value="Genomic_DNA"/>
</dbReference>